<comment type="caution">
    <text evidence="1">The sequence shown here is derived from an EMBL/GenBank/DDBJ whole genome shotgun (WGS) entry which is preliminary data.</text>
</comment>
<protein>
    <submittedName>
        <fullName evidence="1">Uncharacterized protein</fullName>
    </submittedName>
</protein>
<evidence type="ECO:0000313" key="1">
    <source>
        <dbReference type="EMBL" id="CAF0990436.1"/>
    </source>
</evidence>
<gene>
    <name evidence="1" type="ORF">RFH988_LOCUS13624</name>
</gene>
<reference evidence="1" key="1">
    <citation type="submission" date="2021-02" db="EMBL/GenBank/DDBJ databases">
        <authorList>
            <person name="Nowell W R."/>
        </authorList>
    </citation>
    <scope>NUCLEOTIDE SEQUENCE</scope>
</reference>
<sequence length="185" mass="21429">MNNEQQIDILLDSFRSQFWLEEHQWTQNYRKFGCSRLGIQCEILRIATESEADILALVDTMTNIRRTVTVPVSVELSSAKVLFRPCFKLQQRLPIFMLNSSLTIHHHTSSISFHNPTTYSLNNNITYLTRHIDKPEQQDRVETLLNQFAKLFDTSKLTVATNVKPHAIKTLDHPPPVSKPYYSTL</sequence>
<dbReference type="Proteomes" id="UP000663882">
    <property type="component" value="Unassembled WGS sequence"/>
</dbReference>
<dbReference type="AlphaFoldDB" id="A0A814G2M5"/>
<dbReference type="EMBL" id="CAJNOO010000606">
    <property type="protein sequence ID" value="CAF0990436.1"/>
    <property type="molecule type" value="Genomic_DNA"/>
</dbReference>
<name>A0A814G2M5_9BILA</name>
<organism evidence="1 2">
    <name type="scientific">Rotaria sordida</name>
    <dbReference type="NCBI Taxonomy" id="392033"/>
    <lineage>
        <taxon>Eukaryota</taxon>
        <taxon>Metazoa</taxon>
        <taxon>Spiralia</taxon>
        <taxon>Gnathifera</taxon>
        <taxon>Rotifera</taxon>
        <taxon>Eurotatoria</taxon>
        <taxon>Bdelloidea</taxon>
        <taxon>Philodinida</taxon>
        <taxon>Philodinidae</taxon>
        <taxon>Rotaria</taxon>
    </lineage>
</organism>
<proteinExistence type="predicted"/>
<accession>A0A814G2M5</accession>
<evidence type="ECO:0000313" key="2">
    <source>
        <dbReference type="Proteomes" id="UP000663882"/>
    </source>
</evidence>